<dbReference type="InterPro" id="IPR012675">
    <property type="entry name" value="Beta-grasp_dom_sf"/>
</dbReference>
<dbReference type="RefSeq" id="WP_062192930.1">
    <property type="nucleotide sequence ID" value="NZ_DF967965.1"/>
</dbReference>
<organism evidence="1 2">
    <name type="scientific">Anaerolinea thermolimosa</name>
    <dbReference type="NCBI Taxonomy" id="229919"/>
    <lineage>
        <taxon>Bacteria</taxon>
        <taxon>Bacillati</taxon>
        <taxon>Chloroflexota</taxon>
        <taxon>Anaerolineae</taxon>
        <taxon>Anaerolineales</taxon>
        <taxon>Anaerolineaceae</taxon>
        <taxon>Anaerolinea</taxon>
    </lineage>
</organism>
<comment type="caution">
    <text evidence="1">The sequence shown here is derived from an EMBL/GenBank/DDBJ whole genome shotgun (WGS) entry which is preliminary data.</text>
</comment>
<evidence type="ECO:0000313" key="2">
    <source>
        <dbReference type="Proteomes" id="UP000264141"/>
    </source>
</evidence>
<proteinExistence type="predicted"/>
<dbReference type="InterPro" id="IPR016155">
    <property type="entry name" value="Mopterin_synth/thiamin_S_b"/>
</dbReference>
<dbReference type="AlphaFoldDB" id="A0A3D1JJU7"/>
<dbReference type="Pfam" id="PF02597">
    <property type="entry name" value="ThiS"/>
    <property type="match status" value="1"/>
</dbReference>
<dbReference type="InterPro" id="IPR003749">
    <property type="entry name" value="ThiS/MoaD-like"/>
</dbReference>
<name>A0A3D1JJU7_9CHLR</name>
<dbReference type="OrthoDB" id="166110at2"/>
<protein>
    <submittedName>
        <fullName evidence="1">MoaD/ThiS family protein</fullName>
    </submittedName>
</protein>
<dbReference type="EMBL" id="DPBP01000037">
    <property type="protein sequence ID" value="HCE18028.1"/>
    <property type="molecule type" value="Genomic_DNA"/>
</dbReference>
<reference evidence="1 2" key="1">
    <citation type="journal article" date="2018" name="Nat. Biotechnol.">
        <title>A standardized bacterial taxonomy based on genome phylogeny substantially revises the tree of life.</title>
        <authorList>
            <person name="Parks D.H."/>
            <person name="Chuvochina M."/>
            <person name="Waite D.W."/>
            <person name="Rinke C."/>
            <person name="Skarshewski A."/>
            <person name="Chaumeil P.A."/>
            <person name="Hugenholtz P."/>
        </authorList>
    </citation>
    <scope>NUCLEOTIDE SEQUENCE [LARGE SCALE GENOMIC DNA]</scope>
    <source>
        <strain evidence="1">UBA8781</strain>
    </source>
</reference>
<sequence>MKIQVKLFASFGRYRPGALPGMPFELELPEGATLRDLIHQLGLPVEEVKVCFVNGRVEELDYTLSEGDEAGIFPPIGGGCLP</sequence>
<dbReference type="CDD" id="cd17040">
    <property type="entry name" value="Ubl_MoaD_like"/>
    <property type="match status" value="1"/>
</dbReference>
<dbReference type="SUPFAM" id="SSF54285">
    <property type="entry name" value="MoaD/ThiS"/>
    <property type="match status" value="1"/>
</dbReference>
<dbReference type="STRING" id="229919.GCA_001050195_01984"/>
<dbReference type="Gene3D" id="3.10.20.30">
    <property type="match status" value="1"/>
</dbReference>
<dbReference type="Proteomes" id="UP000264141">
    <property type="component" value="Unassembled WGS sequence"/>
</dbReference>
<evidence type="ECO:0000313" key="1">
    <source>
        <dbReference type="EMBL" id="HCE18028.1"/>
    </source>
</evidence>
<accession>A0A3D1JJU7</accession>
<gene>
    <name evidence="1" type="ORF">DEQ80_09230</name>
</gene>